<dbReference type="Proteomes" id="UP000033867">
    <property type="component" value="Unassembled WGS sequence"/>
</dbReference>
<sequence length="411" mass="47162">MNMHSPLSSIQQLQSILSSPSKKIGFLFGAGISMEKKDKSDLVVGTDDKKDENGNVIKEGMTSLAIKNLSEEQKKAVDLIKNEVETENKKFNIESLLSKISEKERAVGDQELCGLTKEKLLNLRKDIQDKIRDLVSVHRVDDKEIDIEALNHSTFAQWISNADREFSVEIFTTNYDYLLELALEKQGIPYFDGFVGSYEAFFCPEWIEDDTPVKNWVKLWKLHGSLGWAQNSKKEIIRTSGNTGAAMIYPSFLKYDHSKKQPYLSYMDRLSDFLKQEDSVLFVCGYSFGDEHINEIILTALTHSRSSHVFVLKNGEMEKSSHLSKEIAQKNSRISVYAKRTCIIGGKFGEWKLDREPDRNESYNILDYAFDEDATPDGVPWTGRGDFRLGDFKKFTEFLELFYHNSRYINK</sequence>
<evidence type="ECO:0000313" key="2">
    <source>
        <dbReference type="Proteomes" id="UP000033867"/>
    </source>
</evidence>
<name>A0A0G1EFC8_9BACT</name>
<evidence type="ECO:0000313" key="1">
    <source>
        <dbReference type="EMBL" id="KKS73213.1"/>
    </source>
</evidence>
<protein>
    <submittedName>
        <fullName evidence="1">Uncharacterized protein</fullName>
    </submittedName>
</protein>
<accession>A0A0G1EFC8</accession>
<gene>
    <name evidence="1" type="ORF">UV42_C0001G0028</name>
</gene>
<proteinExistence type="predicted"/>
<reference evidence="1 2" key="1">
    <citation type="journal article" date="2015" name="Nature">
        <title>rRNA introns, odd ribosomes, and small enigmatic genomes across a large radiation of phyla.</title>
        <authorList>
            <person name="Brown C.T."/>
            <person name="Hug L.A."/>
            <person name="Thomas B.C."/>
            <person name="Sharon I."/>
            <person name="Castelle C.J."/>
            <person name="Singh A."/>
            <person name="Wilkins M.J."/>
            <person name="Williams K.H."/>
            <person name="Banfield J.F."/>
        </authorList>
    </citation>
    <scope>NUCLEOTIDE SEQUENCE [LARGE SCALE GENOMIC DNA]</scope>
</reference>
<dbReference type="Pfam" id="PF13289">
    <property type="entry name" value="SIR2_2"/>
    <property type="match status" value="1"/>
</dbReference>
<organism evidence="1 2">
    <name type="scientific">Candidatus Magasanikbacteria bacterium GW2011_GWE2_42_7</name>
    <dbReference type="NCBI Taxonomy" id="1619052"/>
    <lineage>
        <taxon>Bacteria</taxon>
        <taxon>Candidatus Magasanikiibacteriota</taxon>
    </lineage>
</organism>
<comment type="caution">
    <text evidence="1">The sequence shown here is derived from an EMBL/GenBank/DDBJ whole genome shotgun (WGS) entry which is preliminary data.</text>
</comment>
<dbReference type="AlphaFoldDB" id="A0A0G1EFC8"/>
<dbReference type="EMBL" id="LCEK01000001">
    <property type="protein sequence ID" value="KKS73213.1"/>
    <property type="molecule type" value="Genomic_DNA"/>
</dbReference>